<dbReference type="Proteomes" id="UP001055712">
    <property type="component" value="Unassembled WGS sequence"/>
</dbReference>
<comment type="caution">
    <text evidence="2">The sequence shown here is derived from an EMBL/GenBank/DDBJ whole genome shotgun (WGS) entry which is preliminary data.</text>
</comment>
<organism evidence="2 3">
    <name type="scientific">Chlorella vulgaris</name>
    <name type="common">Green alga</name>
    <dbReference type="NCBI Taxonomy" id="3077"/>
    <lineage>
        <taxon>Eukaryota</taxon>
        <taxon>Viridiplantae</taxon>
        <taxon>Chlorophyta</taxon>
        <taxon>core chlorophytes</taxon>
        <taxon>Trebouxiophyceae</taxon>
        <taxon>Chlorellales</taxon>
        <taxon>Chlorellaceae</taxon>
        <taxon>Chlorella clade</taxon>
        <taxon>Chlorella</taxon>
    </lineage>
</organism>
<feature type="region of interest" description="Disordered" evidence="1">
    <location>
        <begin position="1"/>
        <end position="23"/>
    </location>
</feature>
<gene>
    <name evidence="2" type="ORF">D9Q98_005327</name>
</gene>
<protein>
    <submittedName>
        <fullName evidence="2">Uncharacterized protein</fullName>
    </submittedName>
</protein>
<reference evidence="2" key="1">
    <citation type="journal article" date="2019" name="Plant J.">
        <title>Chlorella vulgaris genome assembly and annotation reveals the molecular basis for metabolic acclimation to high light conditions.</title>
        <authorList>
            <person name="Cecchin M."/>
            <person name="Marcolungo L."/>
            <person name="Rossato M."/>
            <person name="Girolomoni L."/>
            <person name="Cosentino E."/>
            <person name="Cuine S."/>
            <person name="Li-Beisson Y."/>
            <person name="Delledonne M."/>
            <person name="Ballottari M."/>
        </authorList>
    </citation>
    <scope>NUCLEOTIDE SEQUENCE</scope>
    <source>
        <strain evidence="2">211/11P</strain>
    </source>
</reference>
<dbReference type="AlphaFoldDB" id="A0A9D4TLP5"/>
<feature type="region of interest" description="Disordered" evidence="1">
    <location>
        <begin position="88"/>
        <end position="111"/>
    </location>
</feature>
<evidence type="ECO:0000313" key="2">
    <source>
        <dbReference type="EMBL" id="KAI3429228.1"/>
    </source>
</evidence>
<dbReference type="EMBL" id="SIDB01000008">
    <property type="protein sequence ID" value="KAI3429228.1"/>
    <property type="molecule type" value="Genomic_DNA"/>
</dbReference>
<sequence>MEGLGPSTEERGPSMEGRGCLGPSLAGGAACATSAKEMRSARFLLAAMGVPPSPPPLSAGDAGEAGPAATVAAAAAIAAFAVSPADAANNTWGRRSGGGGSGRLSMAAADG</sequence>
<evidence type="ECO:0000256" key="1">
    <source>
        <dbReference type="SAM" id="MobiDB-lite"/>
    </source>
</evidence>
<reference evidence="2" key="2">
    <citation type="submission" date="2020-11" db="EMBL/GenBank/DDBJ databases">
        <authorList>
            <person name="Cecchin M."/>
            <person name="Marcolungo L."/>
            <person name="Rossato M."/>
            <person name="Girolomoni L."/>
            <person name="Cosentino E."/>
            <person name="Cuine S."/>
            <person name="Li-Beisson Y."/>
            <person name="Delledonne M."/>
            <person name="Ballottari M."/>
        </authorList>
    </citation>
    <scope>NUCLEOTIDE SEQUENCE</scope>
    <source>
        <strain evidence="2">211/11P</strain>
        <tissue evidence="2">Whole cell</tissue>
    </source>
</reference>
<proteinExistence type="predicted"/>
<keyword evidence="3" id="KW-1185">Reference proteome</keyword>
<evidence type="ECO:0000313" key="3">
    <source>
        <dbReference type="Proteomes" id="UP001055712"/>
    </source>
</evidence>
<accession>A0A9D4TLP5</accession>
<name>A0A9D4TLP5_CHLVU</name>